<organism evidence="3">
    <name type="scientific">Ostreobium sp. OS1B</name>
    <dbReference type="NCBI Taxonomy" id="1851547"/>
    <lineage>
        <taxon>Eukaryota</taxon>
        <taxon>Viridiplantae</taxon>
        <taxon>Chlorophyta</taxon>
        <taxon>core chlorophytes</taxon>
        <taxon>Ulvophyceae</taxon>
        <taxon>TCBD clade</taxon>
        <taxon>Bryopsidales</taxon>
        <taxon>Ostreobineae</taxon>
        <taxon>Ostreobiaceae</taxon>
        <taxon>Ostreobium</taxon>
    </lineage>
</organism>
<dbReference type="EMBL" id="KU979013">
    <property type="protein sequence ID" value="ANG44394.1"/>
    <property type="molecule type" value="Genomic_DNA"/>
</dbReference>
<gene>
    <name evidence="3" type="primary">orf470</name>
</gene>
<keyword evidence="3" id="KW-0934">Plastid</keyword>
<dbReference type="PANTHER" id="PTHR34047">
    <property type="entry name" value="NUCLEAR INTRON MATURASE 1, MITOCHONDRIAL-RELATED"/>
    <property type="match status" value="1"/>
</dbReference>
<protein>
    <submittedName>
        <fullName evidence="3">Putative group II intron-associated reverse transcriptase</fullName>
    </submittedName>
</protein>
<evidence type="ECO:0000259" key="2">
    <source>
        <dbReference type="Pfam" id="PF13655"/>
    </source>
</evidence>
<proteinExistence type="predicted"/>
<keyword evidence="3" id="KW-0808">Transferase</keyword>
<evidence type="ECO:0000259" key="1">
    <source>
        <dbReference type="Pfam" id="PF08388"/>
    </source>
</evidence>
<feature type="domain" description="Group II intron maturase-specific" evidence="1">
    <location>
        <begin position="333"/>
        <end position="411"/>
    </location>
</feature>
<dbReference type="AlphaFoldDB" id="A0A173CTA8"/>
<keyword evidence="3" id="KW-0548">Nucleotidyltransferase</keyword>
<feature type="domain" description="Reverse transcriptase N-terminal" evidence="2">
    <location>
        <begin position="10"/>
        <end position="62"/>
    </location>
</feature>
<reference evidence="3" key="1">
    <citation type="submission" date="2016-03" db="EMBL/GenBank/DDBJ databases">
        <title>The 'other' coral symbiont: Ostreobium diversity and distribution.</title>
        <authorList>
            <person name="del Campo J."/>
            <person name="Pombert J.-F."/>
            <person name="Slapeta J."/>
            <person name="Larkum A."/>
            <person name="Keeling P.J."/>
        </authorList>
    </citation>
    <scope>NUCLEOTIDE SEQUENCE</scope>
    <source>
        <strain evidence="3">OS1B</strain>
    </source>
</reference>
<dbReference type="InterPro" id="IPR051083">
    <property type="entry name" value="GrpII_Intron_Splice-Mob/Def"/>
</dbReference>
<sequence>MNIYCNKKLKNINWHNIHKKIFKLQTRIVKQLKKKNFRKVRNLQRLLSKSFGPKLLASQKLINKKNINKFNRYKKNKNDLFLNSLNLNNFIQLQSYNRYEVRDSKDFSGLIYFQFLQLLYILTLLPINETLSESLSYNHRLYRTQVDILNELYSTFNFAHYNWLIIIKPASFFKNKNKTWLLKNVFLEKKFLEFIIENEKFANSCIKYYNHTEVIETRKISLTKLIKSSCFYGFAQFTKQNLSETVSHTLNKNKLLNLPIIFYNDLIFIPGKHLIDLKKIYKLIFQFLNKRGLIIKKNRFWIINILSGFNFLGWSLKKKKGRVIIKISRENIKSHQIDIKKFLKSARFLPIDKVIIKLNKKIINWQSYYSYTPNLYKTWSEMNYYLFWQVWRWCKKRHKNKGAKWLYNRYWYYNEKNKWVFHDNMQYLKKYKLKYMKNVSLPSRINVCEIKNWKANQYTLLARVTNIQKF</sequence>
<keyword evidence="3" id="KW-0150">Chloroplast</keyword>
<dbReference type="GO" id="GO:0003964">
    <property type="term" value="F:RNA-directed DNA polymerase activity"/>
    <property type="evidence" value="ECO:0007669"/>
    <property type="project" value="UniProtKB-KW"/>
</dbReference>
<dbReference type="Pfam" id="PF13655">
    <property type="entry name" value="RVT_N"/>
    <property type="match status" value="1"/>
</dbReference>
<evidence type="ECO:0000313" key="3">
    <source>
        <dbReference type="EMBL" id="ANG44394.1"/>
    </source>
</evidence>
<dbReference type="Pfam" id="PF08388">
    <property type="entry name" value="GIIM"/>
    <property type="match status" value="1"/>
</dbReference>
<keyword evidence="3" id="KW-0695">RNA-directed DNA polymerase</keyword>
<name>A0A173CTA8_9CHLO</name>
<geneLocation type="chloroplast" evidence="3"/>
<dbReference type="PANTHER" id="PTHR34047:SF8">
    <property type="entry name" value="PROTEIN YKFC"/>
    <property type="match status" value="1"/>
</dbReference>
<dbReference type="InterPro" id="IPR013597">
    <property type="entry name" value="Mat_intron_G2"/>
</dbReference>
<dbReference type="InterPro" id="IPR025960">
    <property type="entry name" value="RVT_N"/>
</dbReference>
<accession>A0A173CTA8</accession>